<feature type="compositionally biased region" description="Gly residues" evidence="1">
    <location>
        <begin position="156"/>
        <end position="170"/>
    </location>
</feature>
<evidence type="ECO:0000313" key="2">
    <source>
        <dbReference type="EMBL" id="KAB5596301.1"/>
    </source>
</evidence>
<evidence type="ECO:0000313" key="3">
    <source>
        <dbReference type="Proteomes" id="UP000383932"/>
    </source>
</evidence>
<feature type="compositionally biased region" description="Gly residues" evidence="1">
    <location>
        <begin position="67"/>
        <end position="97"/>
    </location>
</feature>
<name>A0A5N5QXG8_9AGAM</name>
<dbReference type="EMBL" id="SSOP01000002">
    <property type="protein sequence ID" value="KAB5596301.1"/>
    <property type="molecule type" value="Genomic_DNA"/>
</dbReference>
<dbReference type="OrthoDB" id="3184298at2759"/>
<protein>
    <submittedName>
        <fullName evidence="2">Uncharacterized protein</fullName>
    </submittedName>
</protein>
<accession>A0A5N5QXG8</accession>
<organism evidence="2 3">
    <name type="scientific">Ceratobasidium theobromae</name>
    <dbReference type="NCBI Taxonomy" id="1582974"/>
    <lineage>
        <taxon>Eukaryota</taxon>
        <taxon>Fungi</taxon>
        <taxon>Dikarya</taxon>
        <taxon>Basidiomycota</taxon>
        <taxon>Agaricomycotina</taxon>
        <taxon>Agaricomycetes</taxon>
        <taxon>Cantharellales</taxon>
        <taxon>Ceratobasidiaceae</taxon>
        <taxon>Ceratobasidium</taxon>
    </lineage>
</organism>
<dbReference type="AlphaFoldDB" id="A0A5N5QXG8"/>
<gene>
    <name evidence="2" type="ORF">CTheo_286</name>
</gene>
<feature type="compositionally biased region" description="Basic and acidic residues" evidence="1">
    <location>
        <begin position="1"/>
        <end position="10"/>
    </location>
</feature>
<feature type="region of interest" description="Disordered" evidence="1">
    <location>
        <begin position="1"/>
        <end position="171"/>
    </location>
</feature>
<proteinExistence type="predicted"/>
<feature type="compositionally biased region" description="Polar residues" evidence="1">
    <location>
        <begin position="11"/>
        <end position="23"/>
    </location>
</feature>
<reference evidence="2 3" key="1">
    <citation type="journal article" date="2019" name="Fungal Biol. Biotechnol.">
        <title>Draft genome sequence of fastidious pathogen Ceratobasidium theobromae, which causes vascular-streak dieback in Theobroma cacao.</title>
        <authorList>
            <person name="Ali S.S."/>
            <person name="Asman A."/>
            <person name="Shao J."/>
            <person name="Firmansyah A.P."/>
            <person name="Susilo A.W."/>
            <person name="Rosmana A."/>
            <person name="McMahon P."/>
            <person name="Junaid M."/>
            <person name="Guest D."/>
            <person name="Kheng T.Y."/>
            <person name="Meinhardt L.W."/>
            <person name="Bailey B.A."/>
        </authorList>
    </citation>
    <scope>NUCLEOTIDE SEQUENCE [LARGE SCALE GENOMIC DNA]</scope>
    <source>
        <strain evidence="2 3">CT2</strain>
    </source>
</reference>
<sequence length="274" mass="27014">MPLFKKHNDTMADTTYSGNTNDPNYARASEYPSDTGAYAGGPGAHPTGVGAPIDAYGDQNAASQGYSGTGGTATGVTGGRGFGSHTGPGAGTVGGMAGHQLNQPTTGTGTGYDQRGYGQDQTSGYGYDQSGGYGGQPGTSPTTATSHPIRSELGATGPGTGAGHTGGLTGTGAATGATAGGLAGQGGQYGTAPTTGAAGTGNMSLKDAKKLEMKGKFQQLGGLLVSSESMKAKGAAKEREAAAIRHHQTNISTAEAHEAQARLARERAGQGAYH</sequence>
<dbReference type="Proteomes" id="UP000383932">
    <property type="component" value="Unassembled WGS sequence"/>
</dbReference>
<evidence type="ECO:0000256" key="1">
    <source>
        <dbReference type="SAM" id="MobiDB-lite"/>
    </source>
</evidence>
<comment type="caution">
    <text evidence="2">The sequence shown here is derived from an EMBL/GenBank/DDBJ whole genome shotgun (WGS) entry which is preliminary data.</text>
</comment>
<keyword evidence="3" id="KW-1185">Reference proteome</keyword>